<keyword evidence="4" id="KW-1003">Cell membrane</keyword>
<organism evidence="10 11">
    <name type="scientific">Dyadobacter arcticus</name>
    <dbReference type="NCBI Taxonomy" id="1078754"/>
    <lineage>
        <taxon>Bacteria</taxon>
        <taxon>Pseudomonadati</taxon>
        <taxon>Bacteroidota</taxon>
        <taxon>Cytophagia</taxon>
        <taxon>Cytophagales</taxon>
        <taxon>Spirosomataceae</taxon>
        <taxon>Dyadobacter</taxon>
    </lineage>
</organism>
<feature type="transmembrane region" description="Helical" evidence="8">
    <location>
        <begin position="364"/>
        <end position="388"/>
    </location>
</feature>
<keyword evidence="11" id="KW-1185">Reference proteome</keyword>
<reference evidence="10 11" key="1">
    <citation type="submission" date="2020-03" db="EMBL/GenBank/DDBJ databases">
        <title>Genomic Encyclopedia of Type Strains, Phase IV (KMG-IV): sequencing the most valuable type-strain genomes for metagenomic binning, comparative biology and taxonomic classification.</title>
        <authorList>
            <person name="Goeker M."/>
        </authorList>
    </citation>
    <scope>NUCLEOTIDE SEQUENCE [LARGE SCALE GENOMIC DNA]</scope>
    <source>
        <strain evidence="10 11">DSM 102865</strain>
    </source>
</reference>
<feature type="transmembrane region" description="Helical" evidence="8">
    <location>
        <begin position="232"/>
        <end position="249"/>
    </location>
</feature>
<dbReference type="NCBIfam" id="TIGR00711">
    <property type="entry name" value="efflux_EmrB"/>
    <property type="match status" value="1"/>
</dbReference>
<evidence type="ECO:0000313" key="10">
    <source>
        <dbReference type="EMBL" id="NIJ52754.1"/>
    </source>
</evidence>
<dbReference type="Gene3D" id="1.20.1250.20">
    <property type="entry name" value="MFS general substrate transporter like domains"/>
    <property type="match status" value="1"/>
</dbReference>
<dbReference type="Gene3D" id="1.20.1720.10">
    <property type="entry name" value="Multidrug resistance protein D"/>
    <property type="match status" value="1"/>
</dbReference>
<evidence type="ECO:0000256" key="3">
    <source>
        <dbReference type="ARBA" id="ARBA00022448"/>
    </source>
</evidence>
<feature type="transmembrane region" description="Helical" evidence="8">
    <location>
        <begin position="12"/>
        <end position="38"/>
    </location>
</feature>
<evidence type="ECO:0000256" key="4">
    <source>
        <dbReference type="ARBA" id="ARBA00022475"/>
    </source>
</evidence>
<evidence type="ECO:0000256" key="8">
    <source>
        <dbReference type="SAM" id="Phobius"/>
    </source>
</evidence>
<feature type="transmembrane region" description="Helical" evidence="8">
    <location>
        <begin position="80"/>
        <end position="99"/>
    </location>
</feature>
<feature type="transmembrane region" description="Helical" evidence="8">
    <location>
        <begin position="165"/>
        <end position="188"/>
    </location>
</feature>
<feature type="transmembrane region" description="Helical" evidence="8">
    <location>
        <begin position="138"/>
        <end position="159"/>
    </location>
</feature>
<dbReference type="InterPro" id="IPR036259">
    <property type="entry name" value="MFS_trans_sf"/>
</dbReference>
<feature type="transmembrane region" description="Helical" evidence="8">
    <location>
        <begin position="270"/>
        <end position="290"/>
    </location>
</feature>
<comment type="caution">
    <text evidence="10">The sequence shown here is derived from an EMBL/GenBank/DDBJ whole genome shotgun (WGS) entry which is preliminary data.</text>
</comment>
<evidence type="ECO:0000256" key="2">
    <source>
        <dbReference type="ARBA" id="ARBA00008537"/>
    </source>
</evidence>
<dbReference type="PANTHER" id="PTHR42718:SF9">
    <property type="entry name" value="MAJOR FACILITATOR SUPERFAMILY MULTIDRUG TRANSPORTER MFSC"/>
    <property type="match status" value="1"/>
</dbReference>
<keyword evidence="5 8" id="KW-0812">Transmembrane</keyword>
<dbReference type="InterPro" id="IPR020846">
    <property type="entry name" value="MFS_dom"/>
</dbReference>
<dbReference type="InterPro" id="IPR004638">
    <property type="entry name" value="EmrB-like"/>
</dbReference>
<protein>
    <submittedName>
        <fullName evidence="10">EmrB/QacA subfamily drug resistance transporter</fullName>
    </submittedName>
</protein>
<evidence type="ECO:0000259" key="9">
    <source>
        <dbReference type="PROSITE" id="PS50850"/>
    </source>
</evidence>
<dbReference type="InterPro" id="IPR011701">
    <property type="entry name" value="MFS"/>
</dbReference>
<dbReference type="PANTHER" id="PTHR42718">
    <property type="entry name" value="MAJOR FACILITATOR SUPERFAMILY MULTIDRUG TRANSPORTER MFSC"/>
    <property type="match status" value="1"/>
</dbReference>
<name>A0ABX0UKZ8_9BACT</name>
<feature type="transmembrane region" description="Helical" evidence="8">
    <location>
        <begin position="105"/>
        <end position="126"/>
    </location>
</feature>
<evidence type="ECO:0000256" key="1">
    <source>
        <dbReference type="ARBA" id="ARBA00004651"/>
    </source>
</evidence>
<dbReference type="SUPFAM" id="SSF103473">
    <property type="entry name" value="MFS general substrate transporter"/>
    <property type="match status" value="1"/>
</dbReference>
<evidence type="ECO:0000256" key="5">
    <source>
        <dbReference type="ARBA" id="ARBA00022692"/>
    </source>
</evidence>
<dbReference type="CDD" id="cd17321">
    <property type="entry name" value="MFS_MMR_MDR_like"/>
    <property type="match status" value="1"/>
</dbReference>
<dbReference type="EMBL" id="JAASQJ010000002">
    <property type="protein sequence ID" value="NIJ52754.1"/>
    <property type="molecule type" value="Genomic_DNA"/>
</dbReference>
<feature type="transmembrane region" description="Helical" evidence="8">
    <location>
        <begin position="333"/>
        <end position="352"/>
    </location>
</feature>
<gene>
    <name evidence="10" type="ORF">FHS68_001924</name>
</gene>
<feature type="domain" description="Major facilitator superfamily (MFS) profile" evidence="9">
    <location>
        <begin position="14"/>
        <end position="509"/>
    </location>
</feature>
<keyword evidence="7 8" id="KW-0472">Membrane</keyword>
<evidence type="ECO:0000256" key="7">
    <source>
        <dbReference type="ARBA" id="ARBA00023136"/>
    </source>
</evidence>
<keyword evidence="3" id="KW-0813">Transport</keyword>
<feature type="transmembrane region" description="Helical" evidence="8">
    <location>
        <begin position="409"/>
        <end position="428"/>
    </location>
</feature>
<sequence length="511" mass="54069">MPTVSLGSSEGKWIMVSSILASAMAFIDGTALNVILPALQKDLQATGSGLFWILNSYLLMLAALILIGGTLGDNLGRKKVFMIGIALFICGSVACGFAPDVFWLVIFRLLQGVGGALMIPGSLSLISSSIHEKERGQAIGTWSAATTVVTLGGPLLGGALADAGLWRYIFFINIPIGVAALLVLWFKAKVTEETPSDQPLDIIGALTIALALAALTLGFLRIPDIGLNNIQTYGSLGAGLSLLLAFIYIEYKSKHPMMPLELFKNQTFSGANLLTFFLYAGLGGGMLFLSLNLVQVQGYSQLQSGLTFLPFTILMIAVARFAGNLADRYGPRLFLIIGPATAGVGLLILSFVKQTGGPDDYWVTFFPGILVFGLGMSFTVAPLTAAVMGSASEHFSGTASGINNAMTRVANVFANAIFGALAVLFFSVELADQTKNLPVDQATKQVIISEAKNLGNAKVPGNVAPAQKGEIQKAYHQSFIHAYAIIMRISAALGLIAAFMAVLFVKDLKQQ</sequence>
<dbReference type="Pfam" id="PF07690">
    <property type="entry name" value="MFS_1"/>
    <property type="match status" value="1"/>
</dbReference>
<dbReference type="RefSeq" id="WP_167269418.1">
    <property type="nucleotide sequence ID" value="NZ_JAASQJ010000002.1"/>
</dbReference>
<evidence type="ECO:0000313" key="11">
    <source>
        <dbReference type="Proteomes" id="UP001179181"/>
    </source>
</evidence>
<feature type="transmembrane region" description="Helical" evidence="8">
    <location>
        <begin position="50"/>
        <end position="68"/>
    </location>
</feature>
<dbReference type="PROSITE" id="PS50850">
    <property type="entry name" value="MFS"/>
    <property type="match status" value="1"/>
</dbReference>
<proteinExistence type="inferred from homology"/>
<dbReference type="Proteomes" id="UP001179181">
    <property type="component" value="Unassembled WGS sequence"/>
</dbReference>
<comment type="similarity">
    <text evidence="2">Belongs to the major facilitator superfamily. EmrB family.</text>
</comment>
<feature type="transmembrane region" description="Helical" evidence="8">
    <location>
        <begin position="302"/>
        <end position="321"/>
    </location>
</feature>
<comment type="subcellular location">
    <subcellularLocation>
        <location evidence="1">Cell membrane</location>
        <topology evidence="1">Multi-pass membrane protein</topology>
    </subcellularLocation>
</comment>
<accession>A0ABX0UKZ8</accession>
<feature type="transmembrane region" description="Helical" evidence="8">
    <location>
        <begin position="200"/>
        <end position="220"/>
    </location>
</feature>
<evidence type="ECO:0000256" key="6">
    <source>
        <dbReference type="ARBA" id="ARBA00022989"/>
    </source>
</evidence>
<keyword evidence="6 8" id="KW-1133">Transmembrane helix</keyword>
<feature type="transmembrane region" description="Helical" evidence="8">
    <location>
        <begin position="480"/>
        <end position="505"/>
    </location>
</feature>